<feature type="transmembrane region" description="Helical" evidence="1">
    <location>
        <begin position="64"/>
        <end position="84"/>
    </location>
</feature>
<proteinExistence type="predicted"/>
<dbReference type="EMBL" id="JBHUME010000005">
    <property type="protein sequence ID" value="MFD2611662.1"/>
    <property type="molecule type" value="Genomic_DNA"/>
</dbReference>
<dbReference type="Proteomes" id="UP001597541">
    <property type="component" value="Unassembled WGS sequence"/>
</dbReference>
<protein>
    <submittedName>
        <fullName evidence="2">Uncharacterized protein</fullName>
    </submittedName>
</protein>
<organism evidence="2 3">
    <name type="scientific">Paenibacillus gansuensis</name>
    <dbReference type="NCBI Taxonomy" id="306542"/>
    <lineage>
        <taxon>Bacteria</taxon>
        <taxon>Bacillati</taxon>
        <taxon>Bacillota</taxon>
        <taxon>Bacilli</taxon>
        <taxon>Bacillales</taxon>
        <taxon>Paenibacillaceae</taxon>
        <taxon>Paenibacillus</taxon>
    </lineage>
</organism>
<accession>A0ABW5PBM7</accession>
<keyword evidence="1" id="KW-0812">Transmembrane</keyword>
<evidence type="ECO:0000256" key="1">
    <source>
        <dbReference type="SAM" id="Phobius"/>
    </source>
</evidence>
<gene>
    <name evidence="2" type="ORF">ACFSUF_04415</name>
</gene>
<keyword evidence="3" id="KW-1185">Reference proteome</keyword>
<evidence type="ECO:0000313" key="3">
    <source>
        <dbReference type="Proteomes" id="UP001597541"/>
    </source>
</evidence>
<keyword evidence="1" id="KW-0472">Membrane</keyword>
<keyword evidence="1" id="KW-1133">Transmembrane helix</keyword>
<reference evidence="3" key="1">
    <citation type="journal article" date="2019" name="Int. J. Syst. Evol. Microbiol.">
        <title>The Global Catalogue of Microorganisms (GCM) 10K type strain sequencing project: providing services to taxonomists for standard genome sequencing and annotation.</title>
        <authorList>
            <consortium name="The Broad Institute Genomics Platform"/>
            <consortium name="The Broad Institute Genome Sequencing Center for Infectious Disease"/>
            <person name="Wu L."/>
            <person name="Ma J."/>
        </authorList>
    </citation>
    <scope>NUCLEOTIDE SEQUENCE [LARGE SCALE GENOMIC DNA]</scope>
    <source>
        <strain evidence="3">KCTC 3950</strain>
    </source>
</reference>
<sequence>MKKAGRGTSGKHALKQILLPLAAAVLAPVLAGAVIGGIYIAVQLLRGFTFAEAMKDVEQLQQTIMPYTTALFVIAIIMFAFQAIRKSKKS</sequence>
<name>A0ABW5PBM7_9BACL</name>
<evidence type="ECO:0000313" key="2">
    <source>
        <dbReference type="EMBL" id="MFD2611662.1"/>
    </source>
</evidence>
<comment type="caution">
    <text evidence="2">The sequence shown here is derived from an EMBL/GenBank/DDBJ whole genome shotgun (WGS) entry which is preliminary data.</text>
</comment>
<dbReference type="RefSeq" id="WP_377600530.1">
    <property type="nucleotide sequence ID" value="NZ_JBHUME010000005.1"/>
</dbReference>
<feature type="transmembrane region" description="Helical" evidence="1">
    <location>
        <begin position="21"/>
        <end position="44"/>
    </location>
</feature>